<evidence type="ECO:0000256" key="1">
    <source>
        <dbReference type="SAM" id="MobiDB-lite"/>
    </source>
</evidence>
<sequence length="63" mass="7277">MSHLCFPTLAMAFHKEKLATNNINLGNLSAMLSRNSNNYNKKSWEHPTHTRSNKKIQQPIKLK</sequence>
<evidence type="ECO:0000313" key="3">
    <source>
        <dbReference type="Proteomes" id="UP001358586"/>
    </source>
</evidence>
<comment type="caution">
    <text evidence="2">The sequence shown here is derived from an EMBL/GenBank/DDBJ whole genome shotgun (WGS) entry which is preliminary data.</text>
</comment>
<organism evidence="2 3">
    <name type="scientific">Gossypium arboreum</name>
    <name type="common">Tree cotton</name>
    <name type="synonym">Gossypium nanking</name>
    <dbReference type="NCBI Taxonomy" id="29729"/>
    <lineage>
        <taxon>Eukaryota</taxon>
        <taxon>Viridiplantae</taxon>
        <taxon>Streptophyta</taxon>
        <taxon>Embryophyta</taxon>
        <taxon>Tracheophyta</taxon>
        <taxon>Spermatophyta</taxon>
        <taxon>Magnoliopsida</taxon>
        <taxon>eudicotyledons</taxon>
        <taxon>Gunneridae</taxon>
        <taxon>Pentapetalae</taxon>
        <taxon>rosids</taxon>
        <taxon>malvids</taxon>
        <taxon>Malvales</taxon>
        <taxon>Malvaceae</taxon>
        <taxon>Malvoideae</taxon>
        <taxon>Gossypium</taxon>
    </lineage>
</organism>
<evidence type="ECO:0000313" key="2">
    <source>
        <dbReference type="EMBL" id="KAK5772093.1"/>
    </source>
</evidence>
<dbReference type="EMBL" id="JARKNE010000013">
    <property type="protein sequence ID" value="KAK5772093.1"/>
    <property type="molecule type" value="Genomic_DNA"/>
</dbReference>
<dbReference type="Proteomes" id="UP001358586">
    <property type="component" value="Chromosome 13"/>
</dbReference>
<feature type="region of interest" description="Disordered" evidence="1">
    <location>
        <begin position="39"/>
        <end position="63"/>
    </location>
</feature>
<accession>A0ABR0MFU1</accession>
<keyword evidence="3" id="KW-1185">Reference proteome</keyword>
<gene>
    <name evidence="2" type="ORF">PVK06_048362</name>
</gene>
<reference evidence="2 3" key="1">
    <citation type="submission" date="2023-03" db="EMBL/GenBank/DDBJ databases">
        <title>WGS of Gossypium arboreum.</title>
        <authorList>
            <person name="Yu D."/>
        </authorList>
    </citation>
    <scope>NUCLEOTIDE SEQUENCE [LARGE SCALE GENOMIC DNA]</scope>
    <source>
        <tissue evidence="2">Leaf</tissue>
    </source>
</reference>
<protein>
    <submittedName>
        <fullName evidence="2">Uncharacterized protein</fullName>
    </submittedName>
</protein>
<proteinExistence type="predicted"/>
<name>A0ABR0MFU1_GOSAR</name>